<sequence>MDSSSLLLLCILVTCSVWMVQGRSFEVSIDDEEASLMEGSTKAEGFSVVCKACQWALKRVKKMIGPNATAEKVTQVLKNVCDGAGPLKKKCHSFVDSHLRELVKELLTDDGVRTICIKTRALDSLTPLLFSLSDTHMTQQLSAVKH</sequence>
<reference evidence="4" key="2">
    <citation type="submission" date="2025-09" db="UniProtKB">
        <authorList>
            <consortium name="Ensembl"/>
        </authorList>
    </citation>
    <scope>IDENTIFICATION</scope>
</reference>
<dbReference type="Proteomes" id="UP000264800">
    <property type="component" value="Unplaced"/>
</dbReference>
<organism evidence="4 5">
    <name type="scientific">Kryptolebias marmoratus</name>
    <name type="common">Mangrove killifish</name>
    <name type="synonym">Rivulus marmoratus</name>
    <dbReference type="NCBI Taxonomy" id="37003"/>
    <lineage>
        <taxon>Eukaryota</taxon>
        <taxon>Metazoa</taxon>
        <taxon>Chordata</taxon>
        <taxon>Craniata</taxon>
        <taxon>Vertebrata</taxon>
        <taxon>Euteleostomi</taxon>
        <taxon>Actinopterygii</taxon>
        <taxon>Neopterygii</taxon>
        <taxon>Teleostei</taxon>
        <taxon>Neoteleostei</taxon>
        <taxon>Acanthomorphata</taxon>
        <taxon>Ovalentaria</taxon>
        <taxon>Atherinomorphae</taxon>
        <taxon>Cyprinodontiformes</taxon>
        <taxon>Rivulidae</taxon>
        <taxon>Kryptolebias</taxon>
    </lineage>
</organism>
<evidence type="ECO:0000256" key="1">
    <source>
        <dbReference type="ARBA" id="ARBA00023157"/>
    </source>
</evidence>
<dbReference type="Pfam" id="PF05184">
    <property type="entry name" value="SapB_1"/>
    <property type="match status" value="1"/>
</dbReference>
<dbReference type="SMART" id="SM00741">
    <property type="entry name" value="SapB"/>
    <property type="match status" value="1"/>
</dbReference>
<keyword evidence="2" id="KW-0732">Signal</keyword>
<feature type="signal peptide" evidence="2">
    <location>
        <begin position="1"/>
        <end position="22"/>
    </location>
</feature>
<evidence type="ECO:0000259" key="3">
    <source>
        <dbReference type="PROSITE" id="PS50015"/>
    </source>
</evidence>
<dbReference type="PROSITE" id="PS50015">
    <property type="entry name" value="SAP_B"/>
    <property type="match status" value="1"/>
</dbReference>
<dbReference type="InterPro" id="IPR011001">
    <property type="entry name" value="Saposin-like"/>
</dbReference>
<dbReference type="InterPro" id="IPR038847">
    <property type="entry name" value="Granulysin-like"/>
</dbReference>
<dbReference type="Ensembl" id="ENSKMAT00000011865.1">
    <property type="protein sequence ID" value="ENSKMAP00000011686.1"/>
    <property type="gene ID" value="ENSKMAG00000008789.1"/>
</dbReference>
<dbReference type="AlphaFoldDB" id="A0A3Q3A5T9"/>
<dbReference type="GeneTree" id="ENSGT00510000050935"/>
<feature type="chain" id="PRO_5018672620" evidence="2">
    <location>
        <begin position="23"/>
        <end position="146"/>
    </location>
</feature>
<dbReference type="Gene3D" id="1.10.225.10">
    <property type="entry name" value="Saposin-like"/>
    <property type="match status" value="1"/>
</dbReference>
<evidence type="ECO:0000313" key="5">
    <source>
        <dbReference type="Proteomes" id="UP000264800"/>
    </source>
</evidence>
<dbReference type="OMA" id="WGCKWAL"/>
<dbReference type="GO" id="GO:0042742">
    <property type="term" value="P:defense response to bacterium"/>
    <property type="evidence" value="ECO:0007669"/>
    <property type="project" value="InterPro"/>
</dbReference>
<keyword evidence="1" id="KW-1015">Disulfide bond</keyword>
<dbReference type="InterPro" id="IPR007856">
    <property type="entry name" value="SapB_1"/>
</dbReference>
<feature type="domain" description="Saposin B-type" evidence="3">
    <location>
        <begin position="46"/>
        <end position="126"/>
    </location>
</feature>
<dbReference type="SUPFAM" id="SSF47862">
    <property type="entry name" value="Saposin"/>
    <property type="match status" value="1"/>
</dbReference>
<reference evidence="4" key="1">
    <citation type="submission" date="2025-08" db="UniProtKB">
        <authorList>
            <consortium name="Ensembl"/>
        </authorList>
    </citation>
    <scope>IDENTIFICATION</scope>
</reference>
<dbReference type="GO" id="GO:0006629">
    <property type="term" value="P:lipid metabolic process"/>
    <property type="evidence" value="ECO:0007669"/>
    <property type="project" value="InterPro"/>
</dbReference>
<dbReference type="PANTHER" id="PTHR15541:SF2">
    <property type="entry name" value="GRANULYSIN"/>
    <property type="match status" value="1"/>
</dbReference>
<dbReference type="InterPro" id="IPR008139">
    <property type="entry name" value="SaposinB_dom"/>
</dbReference>
<accession>A0A3Q3A5T9</accession>
<evidence type="ECO:0000313" key="4">
    <source>
        <dbReference type="Ensembl" id="ENSKMAP00000011686.1"/>
    </source>
</evidence>
<evidence type="ECO:0000256" key="2">
    <source>
        <dbReference type="SAM" id="SignalP"/>
    </source>
</evidence>
<name>A0A3Q3A5T9_KRYMA</name>
<protein>
    <submittedName>
        <fullName evidence="4">Antimicrobial peptide NK-lysin-like</fullName>
    </submittedName>
</protein>
<keyword evidence="5" id="KW-1185">Reference proteome</keyword>
<dbReference type="PANTHER" id="PTHR15541">
    <property type="entry name" value="GRANULYSIN RELATED"/>
    <property type="match status" value="1"/>
</dbReference>
<proteinExistence type="predicted"/>